<dbReference type="PANTHER" id="PTHR30548:SF3">
    <property type="entry name" value="2-HYDROXYACYL-COA DEHYDRATASE"/>
    <property type="match status" value="1"/>
</dbReference>
<dbReference type="RefSeq" id="WP_013258707.1">
    <property type="nucleotide sequence ID" value="NC_014365.1"/>
</dbReference>
<dbReference type="HOGENOM" id="CLU_833421_0_0_7"/>
<dbReference type="Gene3D" id="3.40.50.11900">
    <property type="match status" value="1"/>
</dbReference>
<dbReference type="eggNOG" id="COG1775">
    <property type="taxonomic scope" value="Bacteria"/>
</dbReference>
<evidence type="ECO:0000313" key="3">
    <source>
        <dbReference type="Proteomes" id="UP000009047"/>
    </source>
</evidence>
<reference evidence="2 3" key="1">
    <citation type="journal article" date="2010" name="Stand. Genomic Sci.">
        <title>Complete genome sequence of Desulfarculus baarsii type strain (2st14).</title>
        <authorList>
            <person name="Sun H."/>
            <person name="Spring S."/>
            <person name="Lapidus A."/>
            <person name="Davenport K."/>
            <person name="Del Rio T.G."/>
            <person name="Tice H."/>
            <person name="Nolan M."/>
            <person name="Copeland A."/>
            <person name="Cheng J.F."/>
            <person name="Lucas S."/>
            <person name="Tapia R."/>
            <person name="Goodwin L."/>
            <person name="Pitluck S."/>
            <person name="Ivanova N."/>
            <person name="Pagani I."/>
            <person name="Mavromatis K."/>
            <person name="Ovchinnikova G."/>
            <person name="Pati A."/>
            <person name="Chen A."/>
            <person name="Palaniappan K."/>
            <person name="Hauser L."/>
            <person name="Chang Y.J."/>
            <person name="Jeffries C.D."/>
            <person name="Detter J.C."/>
            <person name="Han C."/>
            <person name="Rohde M."/>
            <person name="Brambilla E."/>
            <person name="Goker M."/>
            <person name="Woyke T."/>
            <person name="Bristow J."/>
            <person name="Eisen J.A."/>
            <person name="Markowitz V."/>
            <person name="Hugenholtz P."/>
            <person name="Kyrpides N.C."/>
            <person name="Klenk H.P."/>
            <person name="Land M."/>
        </authorList>
    </citation>
    <scope>NUCLEOTIDE SEQUENCE [LARGE SCALE GENOMIC DNA]</scope>
    <source>
        <strain evidence="3">ATCC 33931 / DSM 2075 / LMG 7858 / VKM B-1802 / 2st14</strain>
    </source>
</reference>
<dbReference type="EMBL" id="CP002085">
    <property type="protein sequence ID" value="ADK85266.1"/>
    <property type="molecule type" value="Genomic_DNA"/>
</dbReference>
<dbReference type="InterPro" id="IPR010327">
    <property type="entry name" value="FldB/FldC_alpha/beta"/>
</dbReference>
<dbReference type="STRING" id="644282.Deba_1901"/>
<sequence length="331" mass="37245">MTTPPPLLGMTTSIPVEVVLAAGMIPTDLNNRFINHPQPHELTRQAEELGLPRTLCAWIKGMYAWCLRHPEMETVVAVTQGDCSNTHALAELLSHHGRRVLFFEYPHDRDRTALINQVQRLANDLGADLALAEDWRRRLLPLRGQLAILDELTWRTGQVSGAENQLWLVGSSDFDGDPDDYARRLGDFLERAVQRPQAHGGPRIGVLGVPPIFDDLAQSVEAAGGAVVFNEIPRQFAMPPDPAPRSLIEQYLAYTYPYDVWGRIADIQRQARLRRLDGLIHYTQAFCYRQMQDVLIKKMIELPVLTLEGDAVGPVDGRTRVRIEAFVEMLS</sequence>
<dbReference type="Proteomes" id="UP000009047">
    <property type="component" value="Chromosome"/>
</dbReference>
<dbReference type="PANTHER" id="PTHR30548">
    <property type="entry name" value="2-HYDROXYGLUTARYL-COA DEHYDRATASE, D-COMPONENT-RELATED"/>
    <property type="match status" value="1"/>
</dbReference>
<evidence type="ECO:0000256" key="1">
    <source>
        <dbReference type="ARBA" id="ARBA00005806"/>
    </source>
</evidence>
<evidence type="ECO:0000313" key="2">
    <source>
        <dbReference type="EMBL" id="ADK85266.1"/>
    </source>
</evidence>
<proteinExistence type="inferred from homology"/>
<organism evidence="2 3">
    <name type="scientific">Desulfarculus baarsii (strain ATCC 33931 / DSM 2075 / LMG 7858 / VKM B-1802 / 2st14)</name>
    <dbReference type="NCBI Taxonomy" id="644282"/>
    <lineage>
        <taxon>Bacteria</taxon>
        <taxon>Pseudomonadati</taxon>
        <taxon>Thermodesulfobacteriota</taxon>
        <taxon>Desulfarculia</taxon>
        <taxon>Desulfarculales</taxon>
        <taxon>Desulfarculaceae</taxon>
        <taxon>Desulfarculus</taxon>
    </lineage>
</organism>
<gene>
    <name evidence="2" type="ordered locus">Deba_1901</name>
</gene>
<name>E1QL01_DESB2</name>
<dbReference type="Pfam" id="PF06050">
    <property type="entry name" value="HGD-D"/>
    <property type="match status" value="1"/>
</dbReference>
<accession>E1QL01</accession>
<comment type="similarity">
    <text evidence="1">Belongs to the FldB/FldC dehydratase alpha/beta subunit family.</text>
</comment>
<dbReference type="KEGG" id="dbr:Deba_1901"/>
<keyword evidence="3" id="KW-1185">Reference proteome</keyword>
<protein>
    <submittedName>
        <fullName evidence="2">2-hydroxyglutaryl-CoA dehydratase D-component</fullName>
    </submittedName>
</protein>
<dbReference type="AlphaFoldDB" id="E1QL01"/>
<dbReference type="OrthoDB" id="9810278at2"/>
<dbReference type="Gene3D" id="3.40.50.11890">
    <property type="match status" value="1"/>
</dbReference>